<evidence type="ECO:0000256" key="1">
    <source>
        <dbReference type="SAM" id="MobiDB-lite"/>
    </source>
</evidence>
<name>A0A834X9M1_9FABA</name>
<sequence>MAHDANGVAKRKWQHRNHYIAPLSMAQGNGYDLLCHLKQFQPQEHLASHLQQESQLSEAKRPNNNTPICGISQNRSSNSQLAHNFQNGNSQHPIEELGNNHRS</sequence>
<comment type="caution">
    <text evidence="2">The sequence shown here is derived from an EMBL/GenBank/DDBJ whole genome shotgun (WGS) entry which is preliminary data.</text>
</comment>
<protein>
    <submittedName>
        <fullName evidence="2">Uncharacterized protein</fullName>
    </submittedName>
</protein>
<accession>A0A834X9M1</accession>
<organism evidence="2 3">
    <name type="scientific">Senna tora</name>
    <dbReference type="NCBI Taxonomy" id="362788"/>
    <lineage>
        <taxon>Eukaryota</taxon>
        <taxon>Viridiplantae</taxon>
        <taxon>Streptophyta</taxon>
        <taxon>Embryophyta</taxon>
        <taxon>Tracheophyta</taxon>
        <taxon>Spermatophyta</taxon>
        <taxon>Magnoliopsida</taxon>
        <taxon>eudicotyledons</taxon>
        <taxon>Gunneridae</taxon>
        <taxon>Pentapetalae</taxon>
        <taxon>rosids</taxon>
        <taxon>fabids</taxon>
        <taxon>Fabales</taxon>
        <taxon>Fabaceae</taxon>
        <taxon>Caesalpinioideae</taxon>
        <taxon>Cassia clade</taxon>
        <taxon>Senna</taxon>
    </lineage>
</organism>
<feature type="region of interest" description="Disordered" evidence="1">
    <location>
        <begin position="46"/>
        <end position="103"/>
    </location>
</feature>
<dbReference type="EMBL" id="JAAIUW010000002">
    <property type="protein sequence ID" value="KAF7840620.1"/>
    <property type="molecule type" value="Genomic_DNA"/>
</dbReference>
<proteinExistence type="predicted"/>
<dbReference type="AlphaFoldDB" id="A0A834X9M1"/>
<feature type="compositionally biased region" description="Basic and acidic residues" evidence="1">
    <location>
        <begin position="93"/>
        <end position="103"/>
    </location>
</feature>
<reference evidence="2" key="1">
    <citation type="submission" date="2020-09" db="EMBL/GenBank/DDBJ databases">
        <title>Genome-Enabled Discovery of Anthraquinone Biosynthesis in Senna tora.</title>
        <authorList>
            <person name="Kang S.-H."/>
            <person name="Pandey R.P."/>
            <person name="Lee C.-M."/>
            <person name="Sim J.-S."/>
            <person name="Jeong J.-T."/>
            <person name="Choi B.-S."/>
            <person name="Jung M."/>
            <person name="Ginzburg D."/>
            <person name="Zhao K."/>
            <person name="Won S.Y."/>
            <person name="Oh T.-J."/>
            <person name="Yu Y."/>
            <person name="Kim N.-H."/>
            <person name="Lee O.R."/>
            <person name="Lee T.-H."/>
            <person name="Bashyal P."/>
            <person name="Kim T.-S."/>
            <person name="Lee W.-H."/>
            <person name="Kawkins C."/>
            <person name="Kim C.-K."/>
            <person name="Kim J.S."/>
            <person name="Ahn B.O."/>
            <person name="Rhee S.Y."/>
            <person name="Sohng J.K."/>
        </authorList>
    </citation>
    <scope>NUCLEOTIDE SEQUENCE</scope>
    <source>
        <tissue evidence="2">Leaf</tissue>
    </source>
</reference>
<evidence type="ECO:0000313" key="2">
    <source>
        <dbReference type="EMBL" id="KAF7840620.1"/>
    </source>
</evidence>
<dbReference type="Proteomes" id="UP000634136">
    <property type="component" value="Unassembled WGS sequence"/>
</dbReference>
<feature type="compositionally biased region" description="Polar residues" evidence="1">
    <location>
        <begin position="49"/>
        <end position="92"/>
    </location>
</feature>
<keyword evidence="3" id="KW-1185">Reference proteome</keyword>
<evidence type="ECO:0000313" key="3">
    <source>
        <dbReference type="Proteomes" id="UP000634136"/>
    </source>
</evidence>
<gene>
    <name evidence="2" type="ORF">G2W53_002918</name>
</gene>